<dbReference type="EMBL" id="VJZT01000020">
    <property type="protein sequence ID" value="TRX35682.1"/>
    <property type="molecule type" value="Genomic_DNA"/>
</dbReference>
<keyword evidence="2" id="KW-1185">Reference proteome</keyword>
<protein>
    <submittedName>
        <fullName evidence="1">Uncharacterized protein</fullName>
    </submittedName>
</protein>
<gene>
    <name evidence="1" type="ORF">FNW21_14530</name>
</gene>
<dbReference type="RefSeq" id="WP_144257482.1">
    <property type="nucleotide sequence ID" value="NZ_VJZT01000020.1"/>
</dbReference>
<dbReference type="AlphaFoldDB" id="A0A553DSL2"/>
<comment type="caution">
    <text evidence="1">The sequence shown here is derived from an EMBL/GenBank/DDBJ whole genome shotgun (WGS) entry which is preliminary data.</text>
</comment>
<proteinExistence type="predicted"/>
<evidence type="ECO:0000313" key="1">
    <source>
        <dbReference type="EMBL" id="TRX35682.1"/>
    </source>
</evidence>
<reference evidence="1 2" key="1">
    <citation type="submission" date="2019-07" db="EMBL/GenBank/DDBJ databases">
        <title>Novel species of Flavobacterium.</title>
        <authorList>
            <person name="Liu Q."/>
            <person name="Xin Y.-H."/>
        </authorList>
    </citation>
    <scope>NUCLEOTIDE SEQUENCE [LARGE SCALE GENOMIC DNA]</scope>
    <source>
        <strain evidence="1 2">LB1R34</strain>
    </source>
</reference>
<evidence type="ECO:0000313" key="2">
    <source>
        <dbReference type="Proteomes" id="UP000316371"/>
    </source>
</evidence>
<sequence length="61" mass="7172">MKNEDVQKQPKNTKTKVLWHQKMINNHLKSALQENTAPVVALLFPEKETTNVYLRKPEDKK</sequence>
<organism evidence="1 2">
    <name type="scientific">Flavobacterium restrictum</name>
    <dbReference type="NCBI Taxonomy" id="2594428"/>
    <lineage>
        <taxon>Bacteria</taxon>
        <taxon>Pseudomonadati</taxon>
        <taxon>Bacteroidota</taxon>
        <taxon>Flavobacteriia</taxon>
        <taxon>Flavobacteriales</taxon>
        <taxon>Flavobacteriaceae</taxon>
        <taxon>Flavobacterium</taxon>
    </lineage>
</organism>
<name>A0A553DSL2_9FLAO</name>
<accession>A0A553DSL2</accession>
<dbReference type="Proteomes" id="UP000316371">
    <property type="component" value="Unassembled WGS sequence"/>
</dbReference>